<keyword evidence="5" id="KW-0175">Coiled coil</keyword>
<feature type="domain" description="UBP-type" evidence="8">
    <location>
        <begin position="394"/>
        <end position="501"/>
    </location>
</feature>
<comment type="caution">
    <text evidence="9">The sequence shown here is derived from an EMBL/GenBank/DDBJ whole genome shotgun (WGS) entry which is preliminary data.</text>
</comment>
<name>A0A2N3NGK8_9PEZI</name>
<evidence type="ECO:0000313" key="10">
    <source>
        <dbReference type="Proteomes" id="UP000233524"/>
    </source>
</evidence>
<dbReference type="CDD" id="cd16457">
    <property type="entry name" value="RING-H2_BRAP2"/>
    <property type="match status" value="1"/>
</dbReference>
<evidence type="ECO:0000313" key="9">
    <source>
        <dbReference type="EMBL" id="PKS11492.1"/>
    </source>
</evidence>
<keyword evidence="10" id="KW-1185">Reference proteome</keyword>
<dbReference type="SMART" id="SM00184">
    <property type="entry name" value="RING"/>
    <property type="match status" value="1"/>
</dbReference>
<sequence>MPPYFYHLIFELYPTSNPTDGGASNLSPPEEVWLPPHDTNIFGHLPPHPHRDKAWPSARPYSGSNISAPQSQASSGSSSNHSPGVIDCGAVRKLHEKDRRKIEVIPERKWRERTKSLPPPPSSAAIRPQTAVRDWRFGRVSIESIDFEHETDAAVDGTMGDAGPSAAAAENPNASAFAALELGPTLGGDGASTRAECVSLPTKNTEVGWGIVHFYRGEEIPTVGLDPSVDSSDGLDEDGCTTLCIPAVPSYILPAEFLGFVGERWRSNVTHFRMVMTSRMSRYLVLLKFRDSKKAREWQKEFNGKVFNSMVAEICHVVFVKSIAFETPTRPREAEPSQSRASYTLKPFPPPTPNLIELPTCPVCLERMDDTNGLMTIPCQHVFHCSCLQNWTGSGCPVCRYSNPSHNDATGNNAPAFGSSISNLCAMCDSTSDLWICLICGHVGCGRYKGGHAKEHWKETAHSFALEIETQHVWDYAGDTWVHRLIRAKGDGKVVELPSHNRGSQSEEDDVVPRAKVEAMGLEYTHLLTSQLESQRVYFEEKVAQAADKAHKAALAADKAVAESSKAIEKMRLLEGKYNELKNEIVPNLEKDLAREKTRATKAQDLARKLGKELQDEKQMNKGLTDRVDHMKKEQQAHQDRLKELEELRETNRDLSMFISGQSRLRELEASGELQSGELEEGTASVASSSRRKKGKK</sequence>
<dbReference type="VEuPathDB" id="FungiDB:jhhlp_003256"/>
<feature type="compositionally biased region" description="Low complexity" evidence="6">
    <location>
        <begin position="67"/>
        <end position="84"/>
    </location>
</feature>
<dbReference type="PROSITE" id="PS50271">
    <property type="entry name" value="ZF_UBP"/>
    <property type="match status" value="1"/>
</dbReference>
<dbReference type="EMBL" id="NLAX01000008">
    <property type="protein sequence ID" value="PKS11492.1"/>
    <property type="molecule type" value="Genomic_DNA"/>
</dbReference>
<evidence type="ECO:0000256" key="4">
    <source>
        <dbReference type="PROSITE-ProRule" id="PRU00502"/>
    </source>
</evidence>
<dbReference type="InterPro" id="IPR013083">
    <property type="entry name" value="Znf_RING/FYVE/PHD"/>
</dbReference>
<dbReference type="InterPro" id="IPR034931">
    <property type="entry name" value="ETP1_RRM"/>
</dbReference>
<evidence type="ECO:0000256" key="2">
    <source>
        <dbReference type="ARBA" id="ARBA00022771"/>
    </source>
</evidence>
<evidence type="ECO:0000256" key="5">
    <source>
        <dbReference type="SAM" id="Coils"/>
    </source>
</evidence>
<protein>
    <recommendedName>
        <fullName evidence="11">RING-type domain-containing protein</fullName>
    </recommendedName>
</protein>
<dbReference type="InterPro" id="IPR001607">
    <property type="entry name" value="Znf_UBP"/>
</dbReference>
<dbReference type="SMART" id="SM00290">
    <property type="entry name" value="ZnF_UBP"/>
    <property type="match status" value="1"/>
</dbReference>
<dbReference type="GO" id="GO:0008270">
    <property type="term" value="F:zinc ion binding"/>
    <property type="evidence" value="ECO:0007669"/>
    <property type="project" value="UniProtKB-KW"/>
</dbReference>
<keyword evidence="1" id="KW-0479">Metal-binding</keyword>
<feature type="region of interest" description="Disordered" evidence="6">
    <location>
        <begin position="43"/>
        <end position="86"/>
    </location>
</feature>
<evidence type="ECO:0000256" key="1">
    <source>
        <dbReference type="ARBA" id="ARBA00022723"/>
    </source>
</evidence>
<dbReference type="AlphaFoldDB" id="A0A2N3NGK8"/>
<dbReference type="CDD" id="cd12717">
    <property type="entry name" value="RRM_ETP1"/>
    <property type="match status" value="1"/>
</dbReference>
<dbReference type="Proteomes" id="UP000233524">
    <property type="component" value="Unassembled WGS sequence"/>
</dbReference>
<dbReference type="GO" id="GO:0007265">
    <property type="term" value="P:Ras protein signal transduction"/>
    <property type="evidence" value="ECO:0007669"/>
    <property type="project" value="TreeGrafter"/>
</dbReference>
<dbReference type="InParanoid" id="A0A2N3NGK8"/>
<gene>
    <name evidence="9" type="ORF">jhhlp_003256</name>
</gene>
<keyword evidence="2 4" id="KW-0863">Zinc-finger</keyword>
<dbReference type="FunCoup" id="A0A2N3NGK8">
    <property type="interactions" value="728"/>
</dbReference>
<evidence type="ECO:0000256" key="6">
    <source>
        <dbReference type="SAM" id="MobiDB-lite"/>
    </source>
</evidence>
<proteinExistence type="predicted"/>
<dbReference type="GO" id="GO:0061630">
    <property type="term" value="F:ubiquitin protein ligase activity"/>
    <property type="evidence" value="ECO:0007669"/>
    <property type="project" value="TreeGrafter"/>
</dbReference>
<dbReference type="STRING" id="41688.A0A2N3NGK8"/>
<dbReference type="SUPFAM" id="SSF57850">
    <property type="entry name" value="RING/U-box"/>
    <property type="match status" value="1"/>
</dbReference>
<dbReference type="InterPro" id="IPR011422">
    <property type="entry name" value="BRAP2/ETP1_RRM"/>
</dbReference>
<dbReference type="InterPro" id="IPR047243">
    <property type="entry name" value="RING-H2_BRAP2"/>
</dbReference>
<accession>A0A2N3NGK8</accession>
<dbReference type="PROSITE" id="PS50089">
    <property type="entry name" value="ZF_RING_2"/>
    <property type="match status" value="1"/>
</dbReference>
<dbReference type="OrthoDB" id="273556at2759"/>
<evidence type="ECO:0000256" key="3">
    <source>
        <dbReference type="ARBA" id="ARBA00022833"/>
    </source>
</evidence>
<dbReference type="PANTHER" id="PTHR24007:SF7">
    <property type="entry name" value="BRCA1-ASSOCIATED PROTEIN"/>
    <property type="match status" value="1"/>
</dbReference>
<dbReference type="GO" id="GO:0016567">
    <property type="term" value="P:protein ubiquitination"/>
    <property type="evidence" value="ECO:0007669"/>
    <property type="project" value="TreeGrafter"/>
</dbReference>
<dbReference type="Pfam" id="PF07576">
    <property type="entry name" value="BRAP2"/>
    <property type="match status" value="1"/>
</dbReference>
<reference evidence="9 10" key="1">
    <citation type="journal article" date="2017" name="G3 (Bethesda)">
        <title>First Draft Genome Sequence of the Pathogenic Fungus Lomentospora prolificans (Formerly Scedosporium prolificans).</title>
        <authorList>
            <person name="Luo R."/>
            <person name="Zimin A."/>
            <person name="Workman R."/>
            <person name="Fan Y."/>
            <person name="Pertea G."/>
            <person name="Grossman N."/>
            <person name="Wear M.P."/>
            <person name="Jia B."/>
            <person name="Miller H."/>
            <person name="Casadevall A."/>
            <person name="Timp W."/>
            <person name="Zhang S.X."/>
            <person name="Salzberg S.L."/>
        </authorList>
    </citation>
    <scope>NUCLEOTIDE SEQUENCE [LARGE SCALE GENOMIC DNA]</scope>
    <source>
        <strain evidence="9 10">JHH-5317</strain>
    </source>
</reference>
<dbReference type="Pfam" id="PF13639">
    <property type="entry name" value="zf-RING_2"/>
    <property type="match status" value="1"/>
</dbReference>
<evidence type="ECO:0000259" key="7">
    <source>
        <dbReference type="PROSITE" id="PS50089"/>
    </source>
</evidence>
<feature type="coiled-coil region" evidence="5">
    <location>
        <begin position="564"/>
        <end position="651"/>
    </location>
</feature>
<evidence type="ECO:0000259" key="8">
    <source>
        <dbReference type="PROSITE" id="PS50271"/>
    </source>
</evidence>
<dbReference type="PANTHER" id="PTHR24007">
    <property type="entry name" value="BRCA1-ASSOCIATED PROTEIN"/>
    <property type="match status" value="1"/>
</dbReference>
<dbReference type="Pfam" id="PF02148">
    <property type="entry name" value="zf-UBP"/>
    <property type="match status" value="1"/>
</dbReference>
<feature type="region of interest" description="Disordered" evidence="6">
    <location>
        <begin position="669"/>
        <end position="697"/>
    </location>
</feature>
<dbReference type="GO" id="GO:0005737">
    <property type="term" value="C:cytoplasm"/>
    <property type="evidence" value="ECO:0007669"/>
    <property type="project" value="TreeGrafter"/>
</dbReference>
<dbReference type="Gene3D" id="3.30.40.10">
    <property type="entry name" value="Zinc/RING finger domain, C3HC4 (zinc finger)"/>
    <property type="match status" value="2"/>
</dbReference>
<dbReference type="InterPro" id="IPR001841">
    <property type="entry name" value="Znf_RING"/>
</dbReference>
<feature type="domain" description="RING-type" evidence="7">
    <location>
        <begin position="361"/>
        <end position="400"/>
    </location>
</feature>
<organism evidence="9 10">
    <name type="scientific">Lomentospora prolificans</name>
    <dbReference type="NCBI Taxonomy" id="41688"/>
    <lineage>
        <taxon>Eukaryota</taxon>
        <taxon>Fungi</taxon>
        <taxon>Dikarya</taxon>
        <taxon>Ascomycota</taxon>
        <taxon>Pezizomycotina</taxon>
        <taxon>Sordariomycetes</taxon>
        <taxon>Hypocreomycetidae</taxon>
        <taxon>Microascales</taxon>
        <taxon>Microascaceae</taxon>
        <taxon>Lomentospora</taxon>
    </lineage>
</organism>
<keyword evidence="3" id="KW-0862">Zinc</keyword>
<evidence type="ECO:0008006" key="11">
    <source>
        <dbReference type="Google" id="ProtNLM"/>
    </source>
</evidence>